<sequence length="128" mass="13798">MKTMYMKAKRIITIILTAISSGMVILSGLMKLSGSPEVTQALTNAGVGPYIPMLGIMELVFAGLFLYPKTMKVGFLLLCCYFAGAIAAELSHNGPYSNAILVQVLIWVAAFLRDPSIFLPTSPVRPSL</sequence>
<keyword evidence="4 5" id="KW-0472">Membrane</keyword>
<dbReference type="Pfam" id="PF13564">
    <property type="entry name" value="DoxX_2"/>
    <property type="match status" value="1"/>
</dbReference>
<name>A0ABW0ICR5_9BACT</name>
<feature type="transmembrane region" description="Helical" evidence="5">
    <location>
        <begin position="50"/>
        <end position="67"/>
    </location>
</feature>
<dbReference type="RefSeq" id="WP_379845313.1">
    <property type="nucleotide sequence ID" value="NZ_JBHSMA010000003.1"/>
</dbReference>
<evidence type="ECO:0000256" key="2">
    <source>
        <dbReference type="ARBA" id="ARBA00022692"/>
    </source>
</evidence>
<keyword evidence="2 5" id="KW-0812">Transmembrane</keyword>
<gene>
    <name evidence="6" type="ORF">ACFPMF_12700</name>
</gene>
<dbReference type="InterPro" id="IPR032808">
    <property type="entry name" value="DoxX"/>
</dbReference>
<keyword evidence="3 5" id="KW-1133">Transmembrane helix</keyword>
<accession>A0ABW0ICR5</accession>
<evidence type="ECO:0000256" key="1">
    <source>
        <dbReference type="ARBA" id="ARBA00004141"/>
    </source>
</evidence>
<feature type="transmembrane region" description="Helical" evidence="5">
    <location>
        <begin position="74"/>
        <end position="90"/>
    </location>
</feature>
<evidence type="ECO:0000313" key="7">
    <source>
        <dbReference type="Proteomes" id="UP001596106"/>
    </source>
</evidence>
<reference evidence="7" key="1">
    <citation type="journal article" date="2019" name="Int. J. Syst. Evol. Microbiol.">
        <title>The Global Catalogue of Microorganisms (GCM) 10K type strain sequencing project: providing services to taxonomists for standard genome sequencing and annotation.</title>
        <authorList>
            <consortium name="The Broad Institute Genomics Platform"/>
            <consortium name="The Broad Institute Genome Sequencing Center for Infectious Disease"/>
            <person name="Wu L."/>
            <person name="Ma J."/>
        </authorList>
    </citation>
    <scope>NUCLEOTIDE SEQUENCE [LARGE SCALE GENOMIC DNA]</scope>
    <source>
        <strain evidence="7">CCUG 55250</strain>
    </source>
</reference>
<protein>
    <submittedName>
        <fullName evidence="6">DoxX family protein</fullName>
    </submittedName>
</protein>
<comment type="caution">
    <text evidence="6">The sequence shown here is derived from an EMBL/GenBank/DDBJ whole genome shotgun (WGS) entry which is preliminary data.</text>
</comment>
<proteinExistence type="predicted"/>
<feature type="transmembrane region" description="Helical" evidence="5">
    <location>
        <begin position="12"/>
        <end position="30"/>
    </location>
</feature>
<keyword evidence="7" id="KW-1185">Reference proteome</keyword>
<comment type="subcellular location">
    <subcellularLocation>
        <location evidence="1">Membrane</location>
        <topology evidence="1">Multi-pass membrane protein</topology>
    </subcellularLocation>
</comment>
<evidence type="ECO:0000256" key="4">
    <source>
        <dbReference type="ARBA" id="ARBA00023136"/>
    </source>
</evidence>
<evidence type="ECO:0000256" key="3">
    <source>
        <dbReference type="ARBA" id="ARBA00022989"/>
    </source>
</evidence>
<dbReference type="EMBL" id="JBHSMA010000003">
    <property type="protein sequence ID" value="MFC5410176.1"/>
    <property type="molecule type" value="Genomic_DNA"/>
</dbReference>
<evidence type="ECO:0000313" key="6">
    <source>
        <dbReference type="EMBL" id="MFC5410176.1"/>
    </source>
</evidence>
<dbReference type="Proteomes" id="UP001596106">
    <property type="component" value="Unassembled WGS sequence"/>
</dbReference>
<organism evidence="6 7">
    <name type="scientific">Larkinella bovis</name>
    <dbReference type="NCBI Taxonomy" id="683041"/>
    <lineage>
        <taxon>Bacteria</taxon>
        <taxon>Pseudomonadati</taxon>
        <taxon>Bacteroidota</taxon>
        <taxon>Cytophagia</taxon>
        <taxon>Cytophagales</taxon>
        <taxon>Spirosomataceae</taxon>
        <taxon>Larkinella</taxon>
    </lineage>
</organism>
<evidence type="ECO:0000256" key="5">
    <source>
        <dbReference type="SAM" id="Phobius"/>
    </source>
</evidence>